<reference evidence="2 3" key="2">
    <citation type="journal article" date="2012" name="Nature">
        <title>Insights into hominid evolution from the gorilla genome sequence.</title>
        <authorList>
            <person name="Scally A."/>
            <person name="Dutheil J.Y."/>
            <person name="Hillier L.W."/>
            <person name="Jordan G.E."/>
            <person name="Goodhead I."/>
            <person name="Herrero J."/>
            <person name="Hobolth A."/>
            <person name="Lappalainen T."/>
            <person name="Mailund T."/>
            <person name="Marques-Bonet T."/>
            <person name="McCarthy S."/>
            <person name="Montgomery S.H."/>
            <person name="Schwalie P.C."/>
            <person name="Tang Y.A."/>
            <person name="Ward M.C."/>
            <person name="Xue Y."/>
            <person name="Yngvadottir B."/>
            <person name="Alkan C."/>
            <person name="Andersen L.N."/>
            <person name="Ayub Q."/>
            <person name="Ball E.V."/>
            <person name="Beal K."/>
            <person name="Bradley B.J."/>
            <person name="Chen Y."/>
            <person name="Clee C.M."/>
            <person name="Fitzgerald S."/>
            <person name="Graves T.A."/>
            <person name="Gu Y."/>
            <person name="Heath P."/>
            <person name="Heger A."/>
            <person name="Karakoc E."/>
            <person name="Kolb-Kokocinski A."/>
            <person name="Laird G.K."/>
            <person name="Lunter G."/>
            <person name="Meader S."/>
            <person name="Mort M."/>
            <person name="Mullikin J.C."/>
            <person name="Munch K."/>
            <person name="O'Connor T.D."/>
            <person name="Phillips A.D."/>
            <person name="Prado-Martinez J."/>
            <person name="Rogers A.S."/>
            <person name="Sajjadian S."/>
            <person name="Schmidt D."/>
            <person name="Shaw K."/>
            <person name="Simpson J.T."/>
            <person name="Stenson P.D."/>
            <person name="Turner D.J."/>
            <person name="Vigilant L."/>
            <person name="Vilella A.J."/>
            <person name="Whitener W."/>
            <person name="Zhu B."/>
            <person name="Cooper D.N."/>
            <person name="de Jong P."/>
            <person name="Dermitzakis E.T."/>
            <person name="Eichler E.E."/>
            <person name="Flicek P."/>
            <person name="Goldman N."/>
            <person name="Mundy N.I."/>
            <person name="Ning Z."/>
            <person name="Odom D.T."/>
            <person name="Ponting C.P."/>
            <person name="Quail M.A."/>
            <person name="Ryder O.A."/>
            <person name="Searle S.M."/>
            <person name="Warren W.C."/>
            <person name="Wilson R.K."/>
            <person name="Schierup M.H."/>
            <person name="Rogers J."/>
            <person name="Tyler-Smith C."/>
            <person name="Durbin R."/>
        </authorList>
    </citation>
    <scope>NUCLEOTIDE SEQUENCE [LARGE SCALE GENOMIC DNA]</scope>
</reference>
<dbReference type="AlphaFoldDB" id="A0A2I2Z6E8"/>
<feature type="region of interest" description="Disordered" evidence="1">
    <location>
        <begin position="1"/>
        <end position="52"/>
    </location>
</feature>
<dbReference type="PANTHER" id="PTHR13246">
    <property type="entry name" value="ENDO BETA N-ACETYLGLUCOSAMINIDASE"/>
    <property type="match status" value="1"/>
</dbReference>
<dbReference type="Bgee" id="ENSGGOG00000012526">
    <property type="expression patterns" value="Expressed in heart and 5 other cell types or tissues"/>
</dbReference>
<proteinExistence type="predicted"/>
<evidence type="ECO:0000256" key="1">
    <source>
        <dbReference type="SAM" id="MobiDB-lite"/>
    </source>
</evidence>
<dbReference type="Ensembl" id="ENSGGOT00000051038.1">
    <property type="protein sequence ID" value="ENSGGOP00000042555.1"/>
    <property type="gene ID" value="ENSGGOG00000012526.3"/>
</dbReference>
<dbReference type="Gene3D" id="3.20.20.80">
    <property type="entry name" value="Glycosidases"/>
    <property type="match status" value="1"/>
</dbReference>
<feature type="compositionally biased region" description="Low complexity" evidence="1">
    <location>
        <begin position="1"/>
        <end position="11"/>
    </location>
</feature>
<evidence type="ECO:0000313" key="2">
    <source>
        <dbReference type="Ensembl" id="ENSGGOP00000042555.1"/>
    </source>
</evidence>
<gene>
    <name evidence="2" type="primary">ENGASE</name>
</gene>
<dbReference type="Proteomes" id="UP000001519">
    <property type="component" value="Chromosome 5"/>
</dbReference>
<keyword evidence="3" id="KW-1185">Reference proteome</keyword>
<dbReference type="GO" id="GO:0033925">
    <property type="term" value="F:mannosyl-glycoprotein endo-beta-N-acetylglucosaminidase activity"/>
    <property type="evidence" value="ECO:0007669"/>
    <property type="project" value="InterPro"/>
</dbReference>
<name>A0A2I2Z6E8_GORGO</name>
<evidence type="ECO:0000313" key="3">
    <source>
        <dbReference type="Proteomes" id="UP000001519"/>
    </source>
</evidence>
<sequence>MEAAAVTVTRSATRRRRQRQLQGLAAPEAGTQEEQEDQEPRPRPGRGWLKDEEEETVFREVVSFSPDPLPVRYYDKDTTKPISFYLSSLEELLAWKPRLEDGFNVALEPLACRQPPLSSQRPRTLLCHDMMGGYLDDRDFHHGVE</sequence>
<dbReference type="EMBL" id="CABD030035814">
    <property type="status" value="NOT_ANNOTATED_CDS"/>
    <property type="molecule type" value="Genomic_DNA"/>
</dbReference>
<reference evidence="2" key="4">
    <citation type="submission" date="2025-09" db="UniProtKB">
        <authorList>
            <consortium name="Ensembl"/>
        </authorList>
    </citation>
    <scope>IDENTIFICATION</scope>
</reference>
<reference evidence="3" key="1">
    <citation type="submission" date="2011-05" db="EMBL/GenBank/DDBJ databases">
        <title>Insights into the evolution of the great apes provided by the gorilla genome.</title>
        <authorList>
            <person name="Scally A."/>
        </authorList>
    </citation>
    <scope>NUCLEOTIDE SEQUENCE [LARGE SCALE GENOMIC DNA]</scope>
</reference>
<dbReference type="EMBL" id="CABD030035813">
    <property type="status" value="NOT_ANNOTATED_CDS"/>
    <property type="molecule type" value="Genomic_DNA"/>
</dbReference>
<dbReference type="GeneTree" id="ENSGT00390000018512"/>
<reference evidence="2" key="3">
    <citation type="submission" date="2025-08" db="UniProtKB">
        <authorList>
            <consortium name="Ensembl"/>
        </authorList>
    </citation>
    <scope>IDENTIFICATION</scope>
</reference>
<dbReference type="InterPro" id="IPR032979">
    <property type="entry name" value="ENGase"/>
</dbReference>
<protein>
    <submittedName>
        <fullName evidence="2">Endo-beta-N-acetylglucosaminidase</fullName>
    </submittedName>
</protein>
<organism evidence="2 3">
    <name type="scientific">Gorilla gorilla gorilla</name>
    <name type="common">Western lowland gorilla</name>
    <dbReference type="NCBI Taxonomy" id="9595"/>
    <lineage>
        <taxon>Eukaryota</taxon>
        <taxon>Metazoa</taxon>
        <taxon>Chordata</taxon>
        <taxon>Craniata</taxon>
        <taxon>Vertebrata</taxon>
        <taxon>Euteleostomi</taxon>
        <taxon>Mammalia</taxon>
        <taxon>Eutheria</taxon>
        <taxon>Euarchontoglires</taxon>
        <taxon>Primates</taxon>
        <taxon>Haplorrhini</taxon>
        <taxon>Catarrhini</taxon>
        <taxon>Hominidae</taxon>
        <taxon>Gorilla</taxon>
    </lineage>
</organism>
<dbReference type="PANTHER" id="PTHR13246:SF1">
    <property type="entry name" value="CYTOSOLIC ENDO-BETA-N-ACETYLGLUCOSAMINIDASE"/>
    <property type="match status" value="1"/>
</dbReference>
<accession>A0A2I2Z6E8</accession>